<keyword evidence="9" id="KW-1185">Reference proteome</keyword>
<feature type="transmembrane region" description="Helical" evidence="6">
    <location>
        <begin position="554"/>
        <end position="576"/>
    </location>
</feature>
<keyword evidence="3 6" id="KW-0812">Transmembrane</keyword>
<evidence type="ECO:0000256" key="2">
    <source>
        <dbReference type="ARBA" id="ARBA00022475"/>
    </source>
</evidence>
<evidence type="ECO:0000256" key="3">
    <source>
        <dbReference type="ARBA" id="ARBA00022692"/>
    </source>
</evidence>
<feature type="transmembrane region" description="Helical" evidence="6">
    <location>
        <begin position="286"/>
        <end position="307"/>
    </location>
</feature>
<comment type="subcellular location">
    <subcellularLocation>
        <location evidence="1">Cell membrane</location>
        <topology evidence="1">Multi-pass membrane protein</topology>
    </subcellularLocation>
</comment>
<dbReference type="EMBL" id="JANSKA010000001">
    <property type="protein sequence ID" value="MCR9035657.1"/>
    <property type="molecule type" value="Genomic_DNA"/>
</dbReference>
<feature type="transmembrane region" description="Helical" evidence="6">
    <location>
        <begin position="644"/>
        <end position="665"/>
    </location>
</feature>
<feature type="transmembrane region" description="Helical" evidence="6">
    <location>
        <begin position="155"/>
        <end position="176"/>
    </location>
</feature>
<feature type="transmembrane region" description="Helical" evidence="6">
    <location>
        <begin position="62"/>
        <end position="81"/>
    </location>
</feature>
<gene>
    <name evidence="8" type="ORF">NVS32_01600</name>
</gene>
<evidence type="ECO:0000259" key="7">
    <source>
        <dbReference type="Pfam" id="PF02687"/>
    </source>
</evidence>
<keyword evidence="2" id="KW-1003">Cell membrane</keyword>
<sequence>MLAKLAFGNMRKLLHDYAVYFLTLVLGVAVFYAFNTMSVQGDFLRGDVGETLSQVGQILDGLTVFLAVILGFLMVYANNFLMRRRKKELGLYQVLGMRTGQVNVVLALETLLVAAVSFGVGIALGVLVSQVLLFVTARMFATTVQHFSFFFSTDAFMLTLACFGVIFVVMMLFNWITLRRVRLIDLMSSARQNEKQFVRRLPLSIVLTAAGLVLMGVAYWRLIRDGFPMDNSMQGGFIITTIMVAVGTFVFFYGLAGTLTALLTHMRGFYWRDLHMFTTRQIASRVNTTALSMGVIALILFLAMTAMTTGMSICNTLNAMVEKGTPYSASISVLPTDPVADPIDLEAEVAKVGIDLSAVGSHATVRIAVIPSELEGATSTFQRISELTGETIPKGFEHAMVGEVVSLSDYNAARALLGMEPVSLADGQYLLLCNMDQVEPFVNGGLEKGFSVTVGDVTLTPARATVIDDASAVLQDNGLGANPGTFVVADDLAASLPTYQQVIDVMYAGPTEEGDAALKGLEERLSDSLGERSALTTVDTVTSVLADGTTTTRLISYMAIYIGFVLVIACAAILAIQQLSNASDSAGSYRTLSELGCSERLIFGSLRAQVAIAFALPLAVGLAHSLCAISVLNELVSAFGYSDALDGMTLGLVLFALVYGGYLALTYRMAHGIVRSAVRTTRRAL</sequence>
<feature type="transmembrane region" description="Helical" evidence="6">
    <location>
        <begin position="17"/>
        <end position="34"/>
    </location>
</feature>
<evidence type="ECO:0000256" key="6">
    <source>
        <dbReference type="SAM" id="Phobius"/>
    </source>
</evidence>
<dbReference type="Proteomes" id="UP001204320">
    <property type="component" value="Unassembled WGS sequence"/>
</dbReference>
<keyword evidence="5 6" id="KW-0472">Membrane</keyword>
<dbReference type="PANTHER" id="PTHR46795">
    <property type="entry name" value="ABC TRANSPORTER PERMEASE-RELATED-RELATED"/>
    <property type="match status" value="1"/>
</dbReference>
<evidence type="ECO:0000256" key="4">
    <source>
        <dbReference type="ARBA" id="ARBA00022989"/>
    </source>
</evidence>
<dbReference type="InterPro" id="IPR003838">
    <property type="entry name" value="ABC3_permease_C"/>
</dbReference>
<proteinExistence type="predicted"/>
<feature type="transmembrane region" description="Helical" evidence="6">
    <location>
        <begin position="102"/>
        <end position="135"/>
    </location>
</feature>
<evidence type="ECO:0000313" key="8">
    <source>
        <dbReference type="EMBL" id="MCR9035657.1"/>
    </source>
</evidence>
<feature type="domain" description="ABC3 transporter permease C-terminal" evidence="7">
    <location>
        <begin position="63"/>
        <end position="182"/>
    </location>
</feature>
<evidence type="ECO:0000313" key="9">
    <source>
        <dbReference type="Proteomes" id="UP001204320"/>
    </source>
</evidence>
<dbReference type="InterPro" id="IPR027022">
    <property type="entry name" value="ABC_permease_BceB-typ"/>
</dbReference>
<dbReference type="InterPro" id="IPR052536">
    <property type="entry name" value="ABC-4_Integral_Memb_Prot"/>
</dbReference>
<protein>
    <submittedName>
        <fullName evidence="8">ABC transporter permease</fullName>
    </submittedName>
</protein>
<accession>A0ABT1Z635</accession>
<feature type="transmembrane region" description="Helical" evidence="6">
    <location>
        <begin position="197"/>
        <end position="223"/>
    </location>
</feature>
<dbReference type="Pfam" id="PF02687">
    <property type="entry name" value="FtsX"/>
    <property type="match status" value="1"/>
</dbReference>
<organism evidence="8 9">
    <name type="scientific">Tractidigestivibacter montrealensis</name>
    <dbReference type="NCBI Taxonomy" id="2972466"/>
    <lineage>
        <taxon>Bacteria</taxon>
        <taxon>Bacillati</taxon>
        <taxon>Actinomycetota</taxon>
        <taxon>Coriobacteriia</taxon>
        <taxon>Coriobacteriales</taxon>
        <taxon>Atopobiaceae</taxon>
        <taxon>Tractidigestivibacter</taxon>
    </lineage>
</organism>
<reference evidence="8 9" key="1">
    <citation type="submission" date="2022-08" db="EMBL/GenBank/DDBJ databases">
        <title>Tractidigestivibacter montrealensis type strain KD21.</title>
        <authorList>
            <person name="Diop K."/>
            <person name="Richard C."/>
            <person name="Routy B."/>
        </authorList>
    </citation>
    <scope>NUCLEOTIDE SEQUENCE [LARGE SCALE GENOMIC DNA]</scope>
    <source>
        <strain evidence="8 9">KD21</strain>
    </source>
</reference>
<feature type="transmembrane region" description="Helical" evidence="6">
    <location>
        <begin position="235"/>
        <end position="265"/>
    </location>
</feature>
<evidence type="ECO:0000256" key="5">
    <source>
        <dbReference type="ARBA" id="ARBA00023136"/>
    </source>
</evidence>
<comment type="caution">
    <text evidence="8">The sequence shown here is derived from an EMBL/GenBank/DDBJ whole genome shotgun (WGS) entry which is preliminary data.</text>
</comment>
<dbReference type="PANTHER" id="PTHR46795:SF3">
    <property type="entry name" value="ABC TRANSPORTER PERMEASE"/>
    <property type="match status" value="1"/>
</dbReference>
<feature type="transmembrane region" description="Helical" evidence="6">
    <location>
        <begin position="610"/>
        <end position="632"/>
    </location>
</feature>
<keyword evidence="4 6" id="KW-1133">Transmembrane helix</keyword>
<evidence type="ECO:0000256" key="1">
    <source>
        <dbReference type="ARBA" id="ARBA00004651"/>
    </source>
</evidence>
<name>A0ABT1Z635_9ACTN</name>
<dbReference type="RefSeq" id="WP_258498439.1">
    <property type="nucleotide sequence ID" value="NZ_JANSKA010000001.1"/>
</dbReference>
<dbReference type="PIRSF" id="PIRSF018968">
    <property type="entry name" value="ABC_permease_BceB"/>
    <property type="match status" value="1"/>
</dbReference>